<evidence type="ECO:0000256" key="10">
    <source>
        <dbReference type="ARBA" id="ARBA00023132"/>
    </source>
</evidence>
<evidence type="ECO:0000256" key="4">
    <source>
        <dbReference type="ARBA" id="ARBA00022448"/>
    </source>
</evidence>
<evidence type="ECO:0000256" key="9">
    <source>
        <dbReference type="ARBA" id="ARBA00023010"/>
    </source>
</evidence>
<dbReference type="GO" id="GO:0106166">
    <property type="term" value="F:spindle pole body-nuclear membrane anchor activity"/>
    <property type="evidence" value="ECO:0007669"/>
    <property type="project" value="TreeGrafter"/>
</dbReference>
<keyword evidence="12" id="KW-0539">Nucleus</keyword>
<feature type="transmembrane region" description="Helical" evidence="13">
    <location>
        <begin position="106"/>
        <end position="124"/>
    </location>
</feature>
<dbReference type="GO" id="GO:0070762">
    <property type="term" value="C:nuclear pore transmembrane ring"/>
    <property type="evidence" value="ECO:0007669"/>
    <property type="project" value="TreeGrafter"/>
</dbReference>
<accession>G8BZ36</accession>
<keyword evidence="6" id="KW-0509">mRNA transport</keyword>
<dbReference type="OrthoDB" id="67850at2759"/>
<evidence type="ECO:0000256" key="2">
    <source>
        <dbReference type="ARBA" id="ARBA00004567"/>
    </source>
</evidence>
<feature type="transmembrane region" description="Helical" evidence="13">
    <location>
        <begin position="184"/>
        <end position="203"/>
    </location>
</feature>
<evidence type="ECO:0000256" key="13">
    <source>
        <dbReference type="SAM" id="Phobius"/>
    </source>
</evidence>
<feature type="transmembrane region" description="Helical" evidence="13">
    <location>
        <begin position="209"/>
        <end position="228"/>
    </location>
</feature>
<evidence type="ECO:0000256" key="5">
    <source>
        <dbReference type="ARBA" id="ARBA00022692"/>
    </source>
</evidence>
<dbReference type="GeneID" id="11533371"/>
<keyword evidence="8 13" id="KW-1133">Transmembrane helix</keyword>
<dbReference type="HOGENOM" id="CLU_028040_0_0_1"/>
<dbReference type="GO" id="GO:0006999">
    <property type="term" value="P:nuclear pore organization"/>
    <property type="evidence" value="ECO:0007669"/>
    <property type="project" value="TreeGrafter"/>
</dbReference>
<evidence type="ECO:0000256" key="8">
    <source>
        <dbReference type="ARBA" id="ARBA00022989"/>
    </source>
</evidence>
<keyword evidence="15" id="KW-1185">Reference proteome</keyword>
<dbReference type="GO" id="GO:0031965">
    <property type="term" value="C:nuclear membrane"/>
    <property type="evidence" value="ECO:0007669"/>
    <property type="project" value="UniProtKB-SubCell"/>
</dbReference>
<dbReference type="GO" id="GO:0015031">
    <property type="term" value="P:protein transport"/>
    <property type="evidence" value="ECO:0007669"/>
    <property type="project" value="UniProtKB-KW"/>
</dbReference>
<evidence type="ECO:0000313" key="14">
    <source>
        <dbReference type="EMBL" id="CCE65164.1"/>
    </source>
</evidence>
<evidence type="ECO:0000256" key="1">
    <source>
        <dbReference type="ARBA" id="ARBA00004232"/>
    </source>
</evidence>
<dbReference type="OMA" id="WQTANLF"/>
<dbReference type="InterPro" id="IPR019049">
    <property type="entry name" value="Nucleoporin_prot_Ndc1/Nup"/>
</dbReference>
<evidence type="ECO:0000256" key="12">
    <source>
        <dbReference type="ARBA" id="ARBA00023242"/>
    </source>
</evidence>
<proteinExistence type="inferred from homology"/>
<dbReference type="STRING" id="1071381.G8BZ36"/>
<dbReference type="AlphaFoldDB" id="G8BZ36"/>
<name>G8BZ36_TETPH</name>
<dbReference type="GO" id="GO:0005816">
    <property type="term" value="C:spindle pole body"/>
    <property type="evidence" value="ECO:0007669"/>
    <property type="project" value="TreeGrafter"/>
</dbReference>
<comment type="similarity">
    <text evidence="3">Belongs to the NDC1 family.</text>
</comment>
<reference evidence="14 15" key="1">
    <citation type="journal article" date="2011" name="Proc. Natl. Acad. Sci. U.S.A.">
        <title>Evolutionary erosion of yeast sex chromosomes by mating-type switching accidents.</title>
        <authorList>
            <person name="Gordon J.L."/>
            <person name="Armisen D."/>
            <person name="Proux-Wera E."/>
            <person name="Oheigeartaigh S.S."/>
            <person name="Byrne K.P."/>
            <person name="Wolfe K.H."/>
        </authorList>
    </citation>
    <scope>NUCLEOTIDE SEQUENCE [LARGE SCALE GENOMIC DNA]</scope>
    <source>
        <strain evidence="15">ATCC 24235 / CBS 4417 / NBRC 1672 / NRRL Y-8282 / UCD 70-5</strain>
    </source>
</reference>
<dbReference type="GO" id="GO:0051028">
    <property type="term" value="P:mRNA transport"/>
    <property type="evidence" value="ECO:0007669"/>
    <property type="project" value="UniProtKB-KW"/>
</dbReference>
<evidence type="ECO:0000313" key="15">
    <source>
        <dbReference type="Proteomes" id="UP000005666"/>
    </source>
</evidence>
<protein>
    <recommendedName>
        <fullName evidence="16">Nucleoporin NDC1</fullName>
    </recommendedName>
</protein>
<sequence length="607" mass="69491">MPVPLSHKYKYTSLFSDICRSRFNHLVTRFIPIIGLLFTLTISILFGSGYPSYFRRIISSLLYKFPILYLLSLLLVFMRKNYLHVNYDVPSNIITSVFRRLFSIKAIAYLLSNILVIKLFAVFFQDLLSISLNHILLTIILPATYTIQHVLFDLDRLPFKFEIQHQPPSEYIYKKLKAIVIKSLILAITIMTVILFGFATLIGKWTLGFYGYVSYFVFTFVTLLYIEFINLSFTAHMIIGCIHKGKLISSLSATPVETLISGLSSNKSFTKMTAFQELCYRAISMDSSLRTPIYQARLRNNKIWPAILNECIILTKSNNTAVSQYMLTLQNSLKPASTFKQSSTRDFLTKSSNDEIFGNDKSIRSDGQFDSNGFLFNNNFEANAKISNNQGHPNRIAVRTGDILINNKRDHQTNLNSNKLFNNTHLFDEPIITHKTKFMLAVQKIWSIYSVQIKKFFTKSQENSESQTLSILETLNISKIRIAERLVPMPVTQGYCIIALMGLFIHALDEDPKGSIVSSVGDVLKLLERSVGSLGRYADWKPDYTSNLKNDTKKIKTLDNVSKLYELSINVFLEVVLKYNVLLNDVYLDKDVIILSKWVLEMCNDEI</sequence>
<keyword evidence="11 13" id="KW-0472">Membrane</keyword>
<keyword evidence="4" id="KW-0813">Transport</keyword>
<dbReference type="Proteomes" id="UP000005666">
    <property type="component" value="Chromosome 11"/>
</dbReference>
<organism evidence="14 15">
    <name type="scientific">Tetrapisispora phaffii (strain ATCC 24235 / CBS 4417 / NBRC 1672 / NRRL Y-8282 / UCD 70-5)</name>
    <name type="common">Yeast</name>
    <name type="synonym">Fabospora phaffii</name>
    <dbReference type="NCBI Taxonomy" id="1071381"/>
    <lineage>
        <taxon>Eukaryota</taxon>
        <taxon>Fungi</taxon>
        <taxon>Dikarya</taxon>
        <taxon>Ascomycota</taxon>
        <taxon>Saccharomycotina</taxon>
        <taxon>Saccharomycetes</taxon>
        <taxon>Saccharomycetales</taxon>
        <taxon>Saccharomycetaceae</taxon>
        <taxon>Tetrapisispora</taxon>
    </lineage>
</organism>
<comment type="subcellular location">
    <subcellularLocation>
        <location evidence="1">Nucleus membrane</location>
        <topology evidence="1">Multi-pass membrane protein</topology>
    </subcellularLocation>
    <subcellularLocation>
        <location evidence="2">Nucleus</location>
        <location evidence="2">Nuclear pore complex</location>
    </subcellularLocation>
</comment>
<feature type="transmembrane region" description="Helical" evidence="13">
    <location>
        <begin position="130"/>
        <end position="152"/>
    </location>
</feature>
<evidence type="ECO:0000256" key="7">
    <source>
        <dbReference type="ARBA" id="ARBA00022927"/>
    </source>
</evidence>
<keyword evidence="10" id="KW-0906">Nuclear pore complex</keyword>
<evidence type="ECO:0000256" key="11">
    <source>
        <dbReference type="ARBA" id="ARBA00023136"/>
    </source>
</evidence>
<dbReference type="PANTHER" id="PTHR13269:SF6">
    <property type="entry name" value="NUCLEOPORIN NDC1"/>
    <property type="match status" value="1"/>
</dbReference>
<evidence type="ECO:0000256" key="3">
    <source>
        <dbReference type="ARBA" id="ARBA00005760"/>
    </source>
</evidence>
<dbReference type="GO" id="GO:0070631">
    <property type="term" value="P:spindle pole body localization"/>
    <property type="evidence" value="ECO:0007669"/>
    <property type="project" value="TreeGrafter"/>
</dbReference>
<dbReference type="Pfam" id="PF09531">
    <property type="entry name" value="Ndc1_Nup"/>
    <property type="match status" value="1"/>
</dbReference>
<feature type="transmembrane region" description="Helical" evidence="13">
    <location>
        <begin position="57"/>
        <end position="77"/>
    </location>
</feature>
<dbReference type="RefSeq" id="XP_003687598.1">
    <property type="nucleotide sequence ID" value="XM_003687550.1"/>
</dbReference>
<evidence type="ECO:0008006" key="16">
    <source>
        <dbReference type="Google" id="ProtNLM"/>
    </source>
</evidence>
<keyword evidence="5 13" id="KW-0812">Transmembrane</keyword>
<keyword evidence="9" id="KW-0811">Translocation</keyword>
<feature type="transmembrane region" description="Helical" evidence="13">
    <location>
        <begin position="30"/>
        <end position="51"/>
    </location>
</feature>
<dbReference type="EMBL" id="HE612866">
    <property type="protein sequence ID" value="CCE65164.1"/>
    <property type="molecule type" value="Genomic_DNA"/>
</dbReference>
<dbReference type="KEGG" id="tpf:TPHA_0K00300"/>
<dbReference type="eggNOG" id="ENOG502RZSR">
    <property type="taxonomic scope" value="Eukaryota"/>
</dbReference>
<dbReference type="PANTHER" id="PTHR13269">
    <property type="entry name" value="NUCLEOPORIN NDC1"/>
    <property type="match status" value="1"/>
</dbReference>
<evidence type="ECO:0000256" key="6">
    <source>
        <dbReference type="ARBA" id="ARBA00022816"/>
    </source>
</evidence>
<keyword evidence="7" id="KW-0653">Protein transport</keyword>
<gene>
    <name evidence="14" type="primary">TPHA0K00300</name>
    <name evidence="14" type="ordered locus">TPHA_0K00300</name>
</gene>